<feature type="region of interest" description="Disordered" evidence="5">
    <location>
        <begin position="473"/>
        <end position="497"/>
    </location>
</feature>
<evidence type="ECO:0000313" key="8">
    <source>
        <dbReference type="EMBL" id="CAG8679106.1"/>
    </source>
</evidence>
<evidence type="ECO:0000256" key="5">
    <source>
        <dbReference type="SAM" id="MobiDB-lite"/>
    </source>
</evidence>
<protein>
    <recommendedName>
        <fullName evidence="4">1,3-beta-glucanosyltransferase</fullName>
        <ecNumber evidence="4">2.4.1.-</ecNumber>
    </recommendedName>
</protein>
<evidence type="ECO:0000256" key="2">
    <source>
        <dbReference type="ARBA" id="ARBA00022729"/>
    </source>
</evidence>
<dbReference type="AlphaFoldDB" id="A0A9N9EIV7"/>
<feature type="domain" description="X8" evidence="7">
    <location>
        <begin position="386"/>
        <end position="476"/>
    </location>
</feature>
<comment type="subcellular location">
    <subcellularLocation>
        <location evidence="4">Cell membrane</location>
        <topology evidence="4">Lipid-anchor</topology>
        <topology evidence="4">GPI-anchor</topology>
    </subcellularLocation>
</comment>
<keyword evidence="4 6" id="KW-0472">Membrane</keyword>
<dbReference type="EMBL" id="CAJVQA010008934">
    <property type="protein sequence ID" value="CAG8679106.1"/>
    <property type="molecule type" value="Genomic_DNA"/>
</dbReference>
<reference evidence="8" key="1">
    <citation type="submission" date="2021-06" db="EMBL/GenBank/DDBJ databases">
        <authorList>
            <person name="Kallberg Y."/>
            <person name="Tangrot J."/>
            <person name="Rosling A."/>
        </authorList>
    </citation>
    <scope>NUCLEOTIDE SEQUENCE</scope>
    <source>
        <strain evidence="8">FL966</strain>
    </source>
</reference>
<name>A0A9N9EIV7_9GLOM</name>
<dbReference type="SUPFAM" id="SSF51445">
    <property type="entry name" value="(Trans)glycosidases"/>
    <property type="match status" value="1"/>
</dbReference>
<dbReference type="SMART" id="SM00768">
    <property type="entry name" value="X8"/>
    <property type="match status" value="1"/>
</dbReference>
<evidence type="ECO:0000256" key="1">
    <source>
        <dbReference type="ARBA" id="ARBA00007528"/>
    </source>
</evidence>
<dbReference type="Gene3D" id="1.20.58.1040">
    <property type="match status" value="1"/>
</dbReference>
<evidence type="ECO:0000256" key="4">
    <source>
        <dbReference type="RuleBase" id="RU361209"/>
    </source>
</evidence>
<dbReference type="InterPro" id="IPR004886">
    <property type="entry name" value="Glucanosyltransferase"/>
</dbReference>
<keyword evidence="4" id="KW-0808">Transferase</keyword>
<evidence type="ECO:0000259" key="7">
    <source>
        <dbReference type="SMART" id="SM00768"/>
    </source>
</evidence>
<keyword evidence="6" id="KW-1133">Transmembrane helix</keyword>
<organism evidence="8 9">
    <name type="scientific">Cetraspora pellucida</name>
    <dbReference type="NCBI Taxonomy" id="1433469"/>
    <lineage>
        <taxon>Eukaryota</taxon>
        <taxon>Fungi</taxon>
        <taxon>Fungi incertae sedis</taxon>
        <taxon>Mucoromycota</taxon>
        <taxon>Glomeromycotina</taxon>
        <taxon>Glomeromycetes</taxon>
        <taxon>Diversisporales</taxon>
        <taxon>Gigasporaceae</taxon>
        <taxon>Cetraspora</taxon>
    </lineage>
</organism>
<dbReference type="InterPro" id="IPR017853">
    <property type="entry name" value="GH"/>
</dbReference>
<keyword evidence="4" id="KW-0449">Lipoprotein</keyword>
<dbReference type="PANTHER" id="PTHR31468">
    <property type="entry name" value="1,3-BETA-GLUCANOSYLTRANSFERASE GAS1"/>
    <property type="match status" value="1"/>
</dbReference>
<sequence>MSLLTLYRIEHYFLQINNFIKKFDDKIDIKLYKSKTNQQKSENYNTQAEVNRVAYQPRGLGVEYSDPLAQPETCKRDVELMKELGFNVIRVYEVDNDKDHDSCMNYMAKAGIYLILDLATIKSNINRDNPQWSLSLFQSYTATVDAFSKYPNTLAFFAGNEVTNNKSNTEASPFVKAAIRDVKEYIKVNTKKSNGRVIPVGYSSNDDQAVRIPLKEYFNCGNKSEQADFYGVNLYEWCGDSTFETSGYADRTSEFTNYNTPVILSEYGCNIVTPRKFTEVSTIYGSQMTSVWSGGIVYEWSQEINSYGLVEIDKDGNVKKLQDFINLQQQFSKITIPPSDALLMDSYTQKNDESSKCPSQSENWKAATNLPPTPMKNVCECMVSSLSCVASSNVVNNQRLIDENFGLICGIVKCDDINVDISLGKYGKYSYCSPKDKLSYQFDVYFKHQRRNPLACNFKGAATIVKNENNKGNCGGNKTTHGSPNIPSNNTVNSGEDKKKSDATALKNFGSFIMGIMTIFVSFINVY</sequence>
<keyword evidence="3" id="KW-0325">Glycoprotein</keyword>
<feature type="compositionally biased region" description="Polar residues" evidence="5">
    <location>
        <begin position="479"/>
        <end position="494"/>
    </location>
</feature>
<keyword evidence="6" id="KW-0812">Transmembrane</keyword>
<keyword evidence="4" id="KW-0336">GPI-anchor</keyword>
<dbReference type="InterPro" id="IPR012946">
    <property type="entry name" value="X8"/>
</dbReference>
<dbReference type="Gene3D" id="3.20.20.80">
    <property type="entry name" value="Glycosidases"/>
    <property type="match status" value="1"/>
</dbReference>
<gene>
    <name evidence="8" type="ORF">CPELLU_LOCUS10681</name>
</gene>
<dbReference type="Pfam" id="PF07983">
    <property type="entry name" value="X8"/>
    <property type="match status" value="1"/>
</dbReference>
<evidence type="ECO:0000256" key="3">
    <source>
        <dbReference type="ARBA" id="ARBA00023180"/>
    </source>
</evidence>
<dbReference type="PANTHER" id="PTHR31468:SF10">
    <property type="entry name" value="1,3-BETA-GLUCANOSYLTRANSFERASE GAS2"/>
    <property type="match status" value="1"/>
</dbReference>
<dbReference type="Pfam" id="PF03198">
    <property type="entry name" value="Glyco_hydro_72"/>
    <property type="match status" value="1"/>
</dbReference>
<dbReference type="GO" id="GO:0031505">
    <property type="term" value="P:fungal-type cell wall organization"/>
    <property type="evidence" value="ECO:0007669"/>
    <property type="project" value="TreeGrafter"/>
</dbReference>
<keyword evidence="2" id="KW-0732">Signal</keyword>
<evidence type="ECO:0000256" key="6">
    <source>
        <dbReference type="SAM" id="Phobius"/>
    </source>
</evidence>
<comment type="similarity">
    <text evidence="1 4">Belongs to the glycosyl hydrolase 72 family.</text>
</comment>
<dbReference type="EC" id="2.4.1.-" evidence="4"/>
<feature type="transmembrane region" description="Helical" evidence="6">
    <location>
        <begin position="509"/>
        <end position="526"/>
    </location>
</feature>
<evidence type="ECO:0000313" key="9">
    <source>
        <dbReference type="Proteomes" id="UP000789759"/>
    </source>
</evidence>
<keyword evidence="9" id="KW-1185">Reference proteome</keyword>
<dbReference type="GO" id="GO:0071970">
    <property type="term" value="P:fungal-type cell wall (1-&gt;3)-beta-D-glucan biosynthetic process"/>
    <property type="evidence" value="ECO:0007669"/>
    <property type="project" value="TreeGrafter"/>
</dbReference>
<dbReference type="OrthoDB" id="421038at2759"/>
<comment type="caution">
    <text evidence="8">The sequence shown here is derived from an EMBL/GenBank/DDBJ whole genome shotgun (WGS) entry which is preliminary data.</text>
</comment>
<dbReference type="Proteomes" id="UP000789759">
    <property type="component" value="Unassembled WGS sequence"/>
</dbReference>
<accession>A0A9N9EIV7</accession>
<dbReference type="GO" id="GO:0098552">
    <property type="term" value="C:side of membrane"/>
    <property type="evidence" value="ECO:0007669"/>
    <property type="project" value="UniProtKB-KW"/>
</dbReference>
<dbReference type="GO" id="GO:0042124">
    <property type="term" value="F:1,3-beta-glucanosyltransferase activity"/>
    <property type="evidence" value="ECO:0007669"/>
    <property type="project" value="TreeGrafter"/>
</dbReference>
<proteinExistence type="inferred from homology"/>
<dbReference type="GO" id="GO:0005886">
    <property type="term" value="C:plasma membrane"/>
    <property type="evidence" value="ECO:0007669"/>
    <property type="project" value="UniProtKB-SubCell"/>
</dbReference>
<comment type="function">
    <text evidence="4">Splits internally a 1,3-beta-glucan molecule and transfers the newly generated reducing end (the donor) to the non-reducing end of another 1,3-beta-glucan molecule (the acceptor) forming a 1,3-beta linkage, resulting in the elongation of 1,3-beta-glucan chains in the cell wall.</text>
</comment>